<protein>
    <recommendedName>
        <fullName evidence="3">Tyr recombinase domain-containing protein</fullName>
    </recommendedName>
</protein>
<evidence type="ECO:0000313" key="1">
    <source>
        <dbReference type="EMBL" id="MFD1542794.1"/>
    </source>
</evidence>
<accession>A0ABW4GKB4</accession>
<sequence>MRLREFSCLLDMEVGPPRRDGLPVDVRLQEIAKYGLPRDVTIQHATLKELDLYRRTERAATIRKSARALTRRRAELFVVTDIDERNMKVRGRLDDRVRTFKVEMMSAELRRKAVIEGDHGLEPTALFVARGGRMPGKQRWEQVFTAAHVRAIEVAAAHELGLVMPPRFQIHDLRHSFAIYMLQQLTQLVIEQESERIREGGHNAYLADHLARNPLLIVQRLLGHHNASSTFGYLRYIRNTNALVAPAIADWNEADKTYADYAAHAAGRGAA</sequence>
<evidence type="ECO:0008006" key="3">
    <source>
        <dbReference type="Google" id="ProtNLM"/>
    </source>
</evidence>
<reference evidence="2" key="1">
    <citation type="journal article" date="2019" name="Int. J. Syst. Evol. Microbiol.">
        <title>The Global Catalogue of Microorganisms (GCM) 10K type strain sequencing project: providing services to taxonomists for standard genome sequencing and annotation.</title>
        <authorList>
            <consortium name="The Broad Institute Genomics Platform"/>
            <consortium name="The Broad Institute Genome Sequencing Center for Infectious Disease"/>
            <person name="Wu L."/>
            <person name="Ma J."/>
        </authorList>
    </citation>
    <scope>NUCLEOTIDE SEQUENCE [LARGE SCALE GENOMIC DNA]</scope>
    <source>
        <strain evidence="2">CGMCC 1.15399</strain>
    </source>
</reference>
<keyword evidence="2" id="KW-1185">Reference proteome</keyword>
<comment type="caution">
    <text evidence="1">The sequence shown here is derived from an EMBL/GenBank/DDBJ whole genome shotgun (WGS) entry which is preliminary data.</text>
</comment>
<dbReference type="Proteomes" id="UP001597097">
    <property type="component" value="Unassembled WGS sequence"/>
</dbReference>
<name>A0ABW4GKB4_9ACTN</name>
<dbReference type="RefSeq" id="WP_219536474.1">
    <property type="nucleotide sequence ID" value="NZ_JAHKRM010000030.1"/>
</dbReference>
<gene>
    <name evidence="1" type="ORF">ACFSJ0_37475</name>
</gene>
<proteinExistence type="predicted"/>
<organism evidence="1 2">
    <name type="scientific">Nonomuraea guangzhouensis</name>
    <dbReference type="NCBI Taxonomy" id="1291555"/>
    <lineage>
        <taxon>Bacteria</taxon>
        <taxon>Bacillati</taxon>
        <taxon>Actinomycetota</taxon>
        <taxon>Actinomycetes</taxon>
        <taxon>Streptosporangiales</taxon>
        <taxon>Streptosporangiaceae</taxon>
        <taxon>Nonomuraea</taxon>
    </lineage>
</organism>
<dbReference type="EMBL" id="JBHUCM010000033">
    <property type="protein sequence ID" value="MFD1542794.1"/>
    <property type="molecule type" value="Genomic_DNA"/>
</dbReference>
<evidence type="ECO:0000313" key="2">
    <source>
        <dbReference type="Proteomes" id="UP001597097"/>
    </source>
</evidence>